<reference evidence="3" key="1">
    <citation type="journal article" date="2014" name="Proc. Natl. Acad. Sci. U.S.A.">
        <title>Extensive sampling of basidiomycete genomes demonstrates inadequacy of the white-rot/brown-rot paradigm for wood decay fungi.</title>
        <authorList>
            <person name="Riley R."/>
            <person name="Salamov A.A."/>
            <person name="Brown D.W."/>
            <person name="Nagy L.G."/>
            <person name="Floudas D."/>
            <person name="Held B.W."/>
            <person name="Levasseur A."/>
            <person name="Lombard V."/>
            <person name="Morin E."/>
            <person name="Otillar R."/>
            <person name="Lindquist E.A."/>
            <person name="Sun H."/>
            <person name="LaButti K.M."/>
            <person name="Schmutz J."/>
            <person name="Jabbour D."/>
            <person name="Luo H."/>
            <person name="Baker S.E."/>
            <person name="Pisabarro A.G."/>
            <person name="Walton J.D."/>
            <person name="Blanchette R.A."/>
            <person name="Henrissat B."/>
            <person name="Martin F."/>
            <person name="Cullen D."/>
            <person name="Hibbett D.S."/>
            <person name="Grigoriev I.V."/>
        </authorList>
    </citation>
    <scope>NUCLEOTIDE SEQUENCE [LARGE SCALE GENOMIC DNA]</scope>
    <source>
        <strain evidence="3">MUCL 33604</strain>
    </source>
</reference>
<dbReference type="InterPro" id="IPR008271">
    <property type="entry name" value="Ser/Thr_kinase_AS"/>
</dbReference>
<dbReference type="InParanoid" id="A0A067PIC4"/>
<dbReference type="PROSITE" id="PS50011">
    <property type="entry name" value="PROTEIN_KINASE_DOM"/>
    <property type="match status" value="1"/>
</dbReference>
<dbReference type="GO" id="GO:0004674">
    <property type="term" value="F:protein serine/threonine kinase activity"/>
    <property type="evidence" value="ECO:0007669"/>
    <property type="project" value="TreeGrafter"/>
</dbReference>
<dbReference type="InterPro" id="IPR001245">
    <property type="entry name" value="Ser-Thr/Tyr_kinase_cat_dom"/>
</dbReference>
<dbReference type="Pfam" id="PF07714">
    <property type="entry name" value="PK_Tyr_Ser-Thr"/>
    <property type="match status" value="1"/>
</dbReference>
<evidence type="ECO:0000313" key="3">
    <source>
        <dbReference type="Proteomes" id="UP000027265"/>
    </source>
</evidence>
<gene>
    <name evidence="2" type="ORF">JAAARDRAFT_200120</name>
</gene>
<organism evidence="2 3">
    <name type="scientific">Jaapia argillacea MUCL 33604</name>
    <dbReference type="NCBI Taxonomy" id="933084"/>
    <lineage>
        <taxon>Eukaryota</taxon>
        <taxon>Fungi</taxon>
        <taxon>Dikarya</taxon>
        <taxon>Basidiomycota</taxon>
        <taxon>Agaricomycotina</taxon>
        <taxon>Agaricomycetes</taxon>
        <taxon>Agaricomycetidae</taxon>
        <taxon>Jaapiales</taxon>
        <taxon>Jaapiaceae</taxon>
        <taxon>Jaapia</taxon>
    </lineage>
</organism>
<dbReference type="OrthoDB" id="4062651at2759"/>
<accession>A0A067PIC4</accession>
<dbReference type="PROSITE" id="PS00108">
    <property type="entry name" value="PROTEIN_KINASE_ST"/>
    <property type="match status" value="1"/>
</dbReference>
<dbReference type="Gene3D" id="1.10.510.10">
    <property type="entry name" value="Transferase(Phosphotransferase) domain 1"/>
    <property type="match status" value="1"/>
</dbReference>
<dbReference type="STRING" id="933084.A0A067PIC4"/>
<dbReference type="InterPro" id="IPR011009">
    <property type="entry name" value="Kinase-like_dom_sf"/>
</dbReference>
<protein>
    <recommendedName>
        <fullName evidence="1">Protein kinase domain-containing protein</fullName>
    </recommendedName>
</protein>
<dbReference type="Proteomes" id="UP000027265">
    <property type="component" value="Unassembled WGS sequence"/>
</dbReference>
<dbReference type="AlphaFoldDB" id="A0A067PIC4"/>
<dbReference type="SMART" id="SM00220">
    <property type="entry name" value="S_TKc"/>
    <property type="match status" value="1"/>
</dbReference>
<evidence type="ECO:0000259" key="1">
    <source>
        <dbReference type="PROSITE" id="PS50011"/>
    </source>
</evidence>
<dbReference type="InterPro" id="IPR000719">
    <property type="entry name" value="Prot_kinase_dom"/>
</dbReference>
<proteinExistence type="predicted"/>
<dbReference type="GO" id="GO:0005524">
    <property type="term" value="F:ATP binding"/>
    <property type="evidence" value="ECO:0007669"/>
    <property type="project" value="InterPro"/>
</dbReference>
<sequence length="413" mass="47384">MLSSSVLLGISLRHHPRHWFGAFSARLHPFLNGFRTPRNISLFSSLKPIFRWSTISPQCHCNVPARRRDIPLLLNSILDTSDGISSIINLQNEQAQFTTDLIHELLNARTQPPNSQKLFAILKKLCKRSHKFPQDLDIQAVFSSSSKEPDGCGGFSEVYKVSHATGLVATKVPRYRADRRHELDLHIEALVSQRLRHPNIVPVFGLSEFNGRLCMVSEWMSNGNLLDFVKEHSDVDRVKLIIDLATGLKYVHSCGLVHGDVKSLNVLIDSTHRARLADFGESTITHQDVTTTTQLNSGGSPRWWAPEFWEPRKWDCQKWDRQDYNRRWESDVWAFGMTAWEVFAECHPFPHIDARAIIALLMEITSGNPQKRPSTPGLSDSLWDIIMECWQLRWKDRPTMQHVLECLEKAWHS</sequence>
<name>A0A067PIC4_9AGAM</name>
<evidence type="ECO:0000313" key="2">
    <source>
        <dbReference type="EMBL" id="KDQ50226.1"/>
    </source>
</evidence>
<dbReference type="EMBL" id="KL197763">
    <property type="protein sequence ID" value="KDQ50226.1"/>
    <property type="molecule type" value="Genomic_DNA"/>
</dbReference>
<dbReference type="SUPFAM" id="SSF56112">
    <property type="entry name" value="Protein kinase-like (PK-like)"/>
    <property type="match status" value="1"/>
</dbReference>
<keyword evidence="3" id="KW-1185">Reference proteome</keyword>
<dbReference type="HOGENOM" id="CLU_000288_7_18_1"/>
<dbReference type="PANTHER" id="PTHR44329">
    <property type="entry name" value="SERINE/THREONINE-PROTEIN KINASE TNNI3K-RELATED"/>
    <property type="match status" value="1"/>
</dbReference>
<feature type="domain" description="Protein kinase" evidence="1">
    <location>
        <begin position="144"/>
        <end position="413"/>
    </location>
</feature>
<dbReference type="InterPro" id="IPR051681">
    <property type="entry name" value="Ser/Thr_Kinases-Pseudokinases"/>
</dbReference>